<dbReference type="EMBL" id="CP092870">
    <property type="protein sequence ID" value="UYV71005.1"/>
    <property type="molecule type" value="Genomic_DNA"/>
</dbReference>
<keyword evidence="3" id="KW-1185">Reference proteome</keyword>
<dbReference type="PANTHER" id="PTHR33244">
    <property type="entry name" value="INTEGRASE CATALYTIC DOMAIN-CONTAINING PROTEIN-RELATED"/>
    <property type="match status" value="1"/>
</dbReference>
<name>A0ABY6KQ60_9ARAC</name>
<protein>
    <submittedName>
        <fullName evidence="2">Uncharacterized protein</fullName>
    </submittedName>
</protein>
<accession>A0ABY6KQ60</accession>
<gene>
    <name evidence="2" type="ORF">LAZ67_8001386</name>
</gene>
<sequence length="191" mass="21707">MKNYYDRHTRPADPLSIKDRVWFQKDKRWIPGQITNQAHEPRSFYVKDQDGNEFRRNSIHIREDKRNETTHTDWEKPLELSQEQANLQDLEESTSQHSTQPTSSGQLSSPGSPNNVTTTGPPENWTNGSPKNLITTRSGSEGRAGRPKETAGGGLLSTQPKPQAKERLQEKMQEALVRCYQTGSFPAHQPK</sequence>
<dbReference type="Proteomes" id="UP001235939">
    <property type="component" value="Chromosome 08"/>
</dbReference>
<feature type="region of interest" description="Disordered" evidence="1">
    <location>
        <begin position="30"/>
        <end position="168"/>
    </location>
</feature>
<evidence type="ECO:0000313" key="2">
    <source>
        <dbReference type="EMBL" id="UYV71005.1"/>
    </source>
</evidence>
<reference evidence="2 3" key="1">
    <citation type="submission" date="2022-01" db="EMBL/GenBank/DDBJ databases">
        <title>A chromosomal length assembly of Cordylochernes scorpioides.</title>
        <authorList>
            <person name="Zeh D."/>
            <person name="Zeh J."/>
        </authorList>
    </citation>
    <scope>NUCLEOTIDE SEQUENCE [LARGE SCALE GENOMIC DNA]</scope>
    <source>
        <strain evidence="2">IN4F17</strain>
        <tissue evidence="2">Whole Body</tissue>
    </source>
</reference>
<dbReference type="PANTHER" id="PTHR33244:SF3">
    <property type="entry name" value="PEPTIDASE A2 DOMAIN-CONTAINING PROTEIN"/>
    <property type="match status" value="1"/>
</dbReference>
<proteinExistence type="predicted"/>
<feature type="compositionally biased region" description="Low complexity" evidence="1">
    <location>
        <begin position="93"/>
        <end position="106"/>
    </location>
</feature>
<evidence type="ECO:0000313" key="3">
    <source>
        <dbReference type="Proteomes" id="UP001235939"/>
    </source>
</evidence>
<feature type="compositionally biased region" description="Polar residues" evidence="1">
    <location>
        <begin position="107"/>
        <end position="139"/>
    </location>
</feature>
<feature type="compositionally biased region" description="Basic and acidic residues" evidence="1">
    <location>
        <begin position="39"/>
        <end position="78"/>
    </location>
</feature>
<organism evidence="2 3">
    <name type="scientific">Cordylochernes scorpioides</name>
    <dbReference type="NCBI Taxonomy" id="51811"/>
    <lineage>
        <taxon>Eukaryota</taxon>
        <taxon>Metazoa</taxon>
        <taxon>Ecdysozoa</taxon>
        <taxon>Arthropoda</taxon>
        <taxon>Chelicerata</taxon>
        <taxon>Arachnida</taxon>
        <taxon>Pseudoscorpiones</taxon>
        <taxon>Cheliferoidea</taxon>
        <taxon>Chernetidae</taxon>
        <taxon>Cordylochernes</taxon>
    </lineage>
</organism>
<evidence type="ECO:0000256" key="1">
    <source>
        <dbReference type="SAM" id="MobiDB-lite"/>
    </source>
</evidence>